<feature type="region of interest" description="Disordered" evidence="7">
    <location>
        <begin position="1"/>
        <end position="38"/>
    </location>
</feature>
<dbReference type="FunFam" id="1.10.30.10:FF:000002">
    <property type="entry name" value="transcription factor Sox-2"/>
    <property type="match status" value="1"/>
</dbReference>
<dbReference type="Proteomes" id="UP000005408">
    <property type="component" value="Unassembled WGS sequence"/>
</dbReference>
<evidence type="ECO:0000256" key="7">
    <source>
        <dbReference type="SAM" id="MobiDB-lite"/>
    </source>
</evidence>
<evidence type="ECO:0000256" key="5">
    <source>
        <dbReference type="ARBA" id="ARBA00023242"/>
    </source>
</evidence>
<dbReference type="EnsemblMetazoa" id="G15954.1">
    <property type="protein sequence ID" value="G15954.1:cds"/>
    <property type="gene ID" value="G15954"/>
</dbReference>
<reference evidence="10" key="2">
    <citation type="submission" date="2022-08" db="UniProtKB">
        <authorList>
            <consortium name="EnsemblMetazoa"/>
        </authorList>
    </citation>
    <scope>IDENTIFICATION</scope>
    <source>
        <strain evidence="10">05x7-T-G4-1.051#20</strain>
    </source>
</reference>
<name>K1PGD7_MAGGI</name>
<dbReference type="AlphaFoldDB" id="K1PGD7"/>
<dbReference type="GO" id="GO:0005634">
    <property type="term" value="C:nucleus"/>
    <property type="evidence" value="ECO:0007669"/>
    <property type="project" value="UniProtKB-SubCell"/>
</dbReference>
<evidence type="ECO:0000256" key="6">
    <source>
        <dbReference type="PROSITE-ProRule" id="PRU00267"/>
    </source>
</evidence>
<dbReference type="SUPFAM" id="SSF47095">
    <property type="entry name" value="HMG-box"/>
    <property type="match status" value="1"/>
</dbReference>
<evidence type="ECO:0000313" key="9">
    <source>
        <dbReference type="EMBL" id="EKC20663.1"/>
    </source>
</evidence>
<keyword evidence="3 6" id="KW-0238">DNA-binding</keyword>
<dbReference type="Pfam" id="PF12336">
    <property type="entry name" value="SOXp"/>
    <property type="match status" value="1"/>
</dbReference>
<dbReference type="PROSITE" id="PS50118">
    <property type="entry name" value="HMG_BOX_2"/>
    <property type="match status" value="1"/>
</dbReference>
<evidence type="ECO:0000256" key="1">
    <source>
        <dbReference type="ARBA" id="ARBA00004123"/>
    </source>
</evidence>
<comment type="subcellular location">
    <subcellularLocation>
        <location evidence="1">Nucleus</location>
    </subcellularLocation>
</comment>
<dbReference type="EnsemblMetazoa" id="G15954.2">
    <property type="protein sequence ID" value="G15954.2:cds"/>
    <property type="gene ID" value="G15954"/>
</dbReference>
<dbReference type="OMA" id="QYLVPCC"/>
<keyword evidence="11" id="KW-1185">Reference proteome</keyword>
<dbReference type="PANTHER" id="PTHR10270:SF324">
    <property type="entry name" value="SOX DOMAIN-CONTAINING PROTEIN DICHAETE-RELATED"/>
    <property type="match status" value="1"/>
</dbReference>
<feature type="compositionally biased region" description="Polar residues" evidence="7">
    <location>
        <begin position="1"/>
        <end position="13"/>
    </location>
</feature>
<dbReference type="HOGENOM" id="CLU_021123_3_1_1"/>
<dbReference type="Gene3D" id="1.10.30.10">
    <property type="entry name" value="High mobility group box domain"/>
    <property type="match status" value="1"/>
</dbReference>
<dbReference type="SMART" id="SM00398">
    <property type="entry name" value="HMG"/>
    <property type="match status" value="1"/>
</dbReference>
<keyword evidence="4" id="KW-0804">Transcription</keyword>
<dbReference type="SMR" id="K1PGD7"/>
<dbReference type="OrthoDB" id="6247875at2759"/>
<protein>
    <submittedName>
        <fullName evidence="10">HMG box domain-containing protein</fullName>
    </submittedName>
    <submittedName>
        <fullName evidence="9">Transcription factor SOX-14</fullName>
    </submittedName>
</protein>
<organism evidence="9">
    <name type="scientific">Magallana gigas</name>
    <name type="common">Pacific oyster</name>
    <name type="synonym">Crassostrea gigas</name>
    <dbReference type="NCBI Taxonomy" id="29159"/>
    <lineage>
        <taxon>Eukaryota</taxon>
        <taxon>Metazoa</taxon>
        <taxon>Spiralia</taxon>
        <taxon>Lophotrochozoa</taxon>
        <taxon>Mollusca</taxon>
        <taxon>Bivalvia</taxon>
        <taxon>Autobranchia</taxon>
        <taxon>Pteriomorphia</taxon>
        <taxon>Ostreida</taxon>
        <taxon>Ostreoidea</taxon>
        <taxon>Ostreidae</taxon>
        <taxon>Magallana</taxon>
    </lineage>
</organism>
<feature type="DNA-binding region" description="HMG box" evidence="6">
    <location>
        <begin position="35"/>
        <end position="103"/>
    </location>
</feature>
<proteinExistence type="predicted"/>
<gene>
    <name evidence="9" type="ORF">CGI_10005643</name>
</gene>
<dbReference type="GO" id="GO:0030154">
    <property type="term" value="P:cell differentiation"/>
    <property type="evidence" value="ECO:0007669"/>
    <property type="project" value="TreeGrafter"/>
</dbReference>
<evidence type="ECO:0000313" key="11">
    <source>
        <dbReference type="Proteomes" id="UP000005408"/>
    </source>
</evidence>
<dbReference type="InterPro" id="IPR009071">
    <property type="entry name" value="HMG_box_dom"/>
</dbReference>
<dbReference type="Pfam" id="PF00505">
    <property type="entry name" value="HMG_box"/>
    <property type="match status" value="1"/>
</dbReference>
<evidence type="ECO:0000256" key="2">
    <source>
        <dbReference type="ARBA" id="ARBA00023015"/>
    </source>
</evidence>
<dbReference type="InterPro" id="IPR050140">
    <property type="entry name" value="SRY-related_HMG-box_TF-like"/>
</dbReference>
<evidence type="ECO:0000259" key="8">
    <source>
        <dbReference type="PROSITE" id="PS50118"/>
    </source>
</evidence>
<keyword evidence="2" id="KW-0805">Transcription regulation</keyword>
<evidence type="ECO:0000256" key="4">
    <source>
        <dbReference type="ARBA" id="ARBA00023163"/>
    </source>
</evidence>
<sequence>MSSCDEMSPQDLSSRGDPCDYGDTSKLGGGGGEHVKRPMNAFMVWSRGQRRKMAQDNPKMHNSEISKRLGAEWKLLSEEDKRPFIDEAKRLRALHMKEHPDYKYRPRRKPKSLLKKDKYPFPMAMPMIPGISPLGGLPPGFGSLVPTSEAMSLNEKMRAFLPPSSSAHSPFSHMDGSGKLDSGISSGLSAHDRLYSPYLSALNAHSSSAAAALSGMPPAAHSHPGQYLLPYCPPSYMPSQNDINRPVAYVFVKPEDHYSRHPAMI</sequence>
<dbReference type="GO" id="GO:0001228">
    <property type="term" value="F:DNA-binding transcription activator activity, RNA polymerase II-specific"/>
    <property type="evidence" value="ECO:0007669"/>
    <property type="project" value="TreeGrafter"/>
</dbReference>
<dbReference type="KEGG" id="crg:105332930"/>
<dbReference type="EMBL" id="JH816835">
    <property type="protein sequence ID" value="EKC20663.1"/>
    <property type="molecule type" value="Genomic_DNA"/>
</dbReference>
<dbReference type="InterPro" id="IPR022097">
    <property type="entry name" value="SOX_fam"/>
</dbReference>
<feature type="domain" description="HMG box" evidence="8">
    <location>
        <begin position="35"/>
        <end position="103"/>
    </location>
</feature>
<keyword evidence="5 6" id="KW-0539">Nucleus</keyword>
<evidence type="ECO:0000256" key="3">
    <source>
        <dbReference type="ARBA" id="ARBA00023125"/>
    </source>
</evidence>
<evidence type="ECO:0000313" key="10">
    <source>
        <dbReference type="EnsemblMetazoa" id="G15954.1:cds"/>
    </source>
</evidence>
<dbReference type="InterPro" id="IPR036910">
    <property type="entry name" value="HMG_box_dom_sf"/>
</dbReference>
<dbReference type="CDD" id="cd01388">
    <property type="entry name" value="HMG-box_SoxB"/>
    <property type="match status" value="1"/>
</dbReference>
<dbReference type="GO" id="GO:0000978">
    <property type="term" value="F:RNA polymerase II cis-regulatory region sequence-specific DNA binding"/>
    <property type="evidence" value="ECO:0007669"/>
    <property type="project" value="TreeGrafter"/>
</dbReference>
<reference evidence="9" key="1">
    <citation type="journal article" date="2012" name="Nature">
        <title>The oyster genome reveals stress adaptation and complexity of shell formation.</title>
        <authorList>
            <person name="Zhang G."/>
            <person name="Fang X."/>
            <person name="Guo X."/>
            <person name="Li L."/>
            <person name="Luo R."/>
            <person name="Xu F."/>
            <person name="Yang P."/>
            <person name="Zhang L."/>
            <person name="Wang X."/>
            <person name="Qi H."/>
            <person name="Xiong Z."/>
            <person name="Que H."/>
            <person name="Xie Y."/>
            <person name="Holland P.W."/>
            <person name="Paps J."/>
            <person name="Zhu Y."/>
            <person name="Wu F."/>
            <person name="Chen Y."/>
            <person name="Wang J."/>
            <person name="Peng C."/>
            <person name="Meng J."/>
            <person name="Yang L."/>
            <person name="Liu J."/>
            <person name="Wen B."/>
            <person name="Zhang N."/>
            <person name="Huang Z."/>
            <person name="Zhu Q."/>
            <person name="Feng Y."/>
            <person name="Mount A."/>
            <person name="Hedgecock D."/>
            <person name="Xu Z."/>
            <person name="Liu Y."/>
            <person name="Domazet-Loso T."/>
            <person name="Du Y."/>
            <person name="Sun X."/>
            <person name="Zhang S."/>
            <person name="Liu B."/>
            <person name="Cheng P."/>
            <person name="Jiang X."/>
            <person name="Li J."/>
            <person name="Fan D."/>
            <person name="Wang W."/>
            <person name="Fu W."/>
            <person name="Wang T."/>
            <person name="Wang B."/>
            <person name="Zhang J."/>
            <person name="Peng Z."/>
            <person name="Li Y."/>
            <person name="Li N."/>
            <person name="Wang J."/>
            <person name="Chen M."/>
            <person name="He Y."/>
            <person name="Tan F."/>
            <person name="Song X."/>
            <person name="Zheng Q."/>
            <person name="Huang R."/>
            <person name="Yang H."/>
            <person name="Du X."/>
            <person name="Chen L."/>
            <person name="Yang M."/>
            <person name="Gaffney P.M."/>
            <person name="Wang S."/>
            <person name="Luo L."/>
            <person name="She Z."/>
            <person name="Ming Y."/>
            <person name="Huang W."/>
            <person name="Zhang S."/>
            <person name="Huang B."/>
            <person name="Zhang Y."/>
            <person name="Qu T."/>
            <person name="Ni P."/>
            <person name="Miao G."/>
            <person name="Wang J."/>
            <person name="Wang Q."/>
            <person name="Steinberg C.E."/>
            <person name="Wang H."/>
            <person name="Li N."/>
            <person name="Qian L."/>
            <person name="Zhang G."/>
            <person name="Li Y."/>
            <person name="Yang H."/>
            <person name="Liu X."/>
            <person name="Wang J."/>
            <person name="Yin Y."/>
            <person name="Wang J."/>
        </authorList>
    </citation>
    <scope>NUCLEOTIDE SEQUENCE [LARGE SCALE GENOMIC DNA]</scope>
    <source>
        <strain evidence="9">05x7-T-G4-1.051#20</strain>
    </source>
</reference>
<dbReference type="PANTHER" id="PTHR10270">
    <property type="entry name" value="SOX TRANSCRIPTION FACTOR"/>
    <property type="match status" value="1"/>
</dbReference>
<accession>K1PGD7</accession>